<feature type="compositionally biased region" description="Basic and acidic residues" evidence="1">
    <location>
        <begin position="767"/>
        <end position="782"/>
    </location>
</feature>
<feature type="compositionally biased region" description="Pro residues" evidence="1">
    <location>
        <begin position="135"/>
        <end position="151"/>
    </location>
</feature>
<dbReference type="GeneID" id="106748846"/>
<keyword evidence="2" id="KW-1185">Reference proteome</keyword>
<feature type="region of interest" description="Disordered" evidence="1">
    <location>
        <begin position="499"/>
        <end position="559"/>
    </location>
</feature>
<organism evidence="2 3">
    <name type="scientific">Dinoponera quadriceps</name>
    <name type="common">South American ant</name>
    <dbReference type="NCBI Taxonomy" id="609295"/>
    <lineage>
        <taxon>Eukaryota</taxon>
        <taxon>Metazoa</taxon>
        <taxon>Ecdysozoa</taxon>
        <taxon>Arthropoda</taxon>
        <taxon>Hexapoda</taxon>
        <taxon>Insecta</taxon>
        <taxon>Pterygota</taxon>
        <taxon>Neoptera</taxon>
        <taxon>Endopterygota</taxon>
        <taxon>Hymenoptera</taxon>
        <taxon>Apocrita</taxon>
        <taxon>Aculeata</taxon>
        <taxon>Formicoidea</taxon>
        <taxon>Formicidae</taxon>
        <taxon>Ponerinae</taxon>
        <taxon>Ponerini</taxon>
        <taxon>Dinoponera</taxon>
    </lineage>
</organism>
<feature type="compositionally biased region" description="Basic and acidic residues" evidence="1">
    <location>
        <begin position="805"/>
        <end position="820"/>
    </location>
</feature>
<feature type="region of interest" description="Disordered" evidence="1">
    <location>
        <begin position="761"/>
        <end position="782"/>
    </location>
</feature>
<evidence type="ECO:0000313" key="3">
    <source>
        <dbReference type="RefSeq" id="XP_014483220.1"/>
    </source>
</evidence>
<sequence length="1138" mass="126069">MINLPCNVASMSQVTPCQNVPVQTSQYNFPTCQQRQTNTQQMQTAACGPCFGVSQGPSSRVYRPDTYIVTHQCTPGGQPITNPCQPVFQSPCNPSSPPSYPSCTQLPLNILDQIRACVNNATPVFILPGNCQQSPPAPQQQPQPPPQPPSTFTPSQSMTSPPTTAYPPGGLTYPAACYPPPPFYPYPIPFPFCDQFTRAREATPNCGCCRRRDVDSLSEARRVGTCSYDADQDEHHCTPTTDDTICSRRNCPSSLHLQALASQFLSMQGIIACAATRLVLRKIPGSNVTTTMEDTMARAQKTINTLTKDQLLSESRNAQQVNALINLHMTANPPANVIPILTLVQLKMNLLKAQVEGLVNRRLMETQGVGMEVEAEPIDPTVLALRSDAELRDLLSALRQKECDEQVNVNFAPYRSQRVIAESRLCNVQSKLRQVEAEFERRRCAMLPAPTLSARIVQQFSDLRDAGRLAESKRLYSSLPPDPSPDPFIAKPRSPKRLLLKPCSTSNLATTTASQTTLTKTQDTRVEKSTGDGGGSATERSTATEISDKTGSEENVDGAKKKLRARIAVGKMDETTVGREKVEGEMREDVSSARLTSGSRVNVVIARKEQRGTVSHEGTPYREGDVKRWATKAYINVGYEPARTLVESGSSDTITLNVRKSSDAIAGRVTDREGSGRSADLRRSEKQAAVEMTISGEEMEEAIEEENVAAESTRSFSPVAQEEAKGAAEVVVDEDRILSAPETERASPSDVTYTSSLHITLKRRKKGGEDEKTEEGSKDESGRRFHIVSFLTDIVHDRNRECQRKRKIDEKTATKRDHAKNALPEGSDLPKLCVLDRQRQIAADALKEDNETPIALRANAFPPLKRESMADSKKSGNDVGACPNPITNAGMAATECLFRCNDVRKDSSGTFYKDDVEYDSSFISEIFSLIGNRLVTFINKIIALNGRLLSSDAILRDKEYRGRIRKIKRSLIDDREADTRCLLINRSNCSPPRDFGQLYEIRRSLLIRSRLKKSVNSQNHPHPFFLLKHARNGVLESYRATQNENTGAIEGETCKLRGSEKFWALSEVTETSDRNNTSGKQETEECGNEFIMMNLKQFNDCKKQTSNKHLHNDIKNNVFTKQRCTNSERSDLFVAIAV</sequence>
<feature type="region of interest" description="Disordered" evidence="1">
    <location>
        <begin position="129"/>
        <end position="165"/>
    </location>
</feature>
<evidence type="ECO:0000256" key="1">
    <source>
        <dbReference type="SAM" id="MobiDB-lite"/>
    </source>
</evidence>
<feature type="region of interest" description="Disordered" evidence="1">
    <location>
        <begin position="475"/>
        <end position="494"/>
    </location>
</feature>
<name>A0A6P3XXD5_DINQU</name>
<dbReference type="KEGG" id="dqu:106748846"/>
<evidence type="ECO:0000313" key="2">
    <source>
        <dbReference type="Proteomes" id="UP000515204"/>
    </source>
</evidence>
<feature type="region of interest" description="Disordered" evidence="1">
    <location>
        <begin position="805"/>
        <end position="824"/>
    </location>
</feature>
<protein>
    <submittedName>
        <fullName evidence="3">Uncharacterized protein LOC106748846</fullName>
    </submittedName>
</protein>
<gene>
    <name evidence="3" type="primary">LOC106748846</name>
</gene>
<dbReference type="OrthoDB" id="7700298at2759"/>
<reference evidence="3" key="1">
    <citation type="submission" date="2025-08" db="UniProtKB">
        <authorList>
            <consortium name="RefSeq"/>
        </authorList>
    </citation>
    <scope>IDENTIFICATION</scope>
</reference>
<dbReference type="RefSeq" id="XP_014483220.1">
    <property type="nucleotide sequence ID" value="XM_014627734.1"/>
</dbReference>
<proteinExistence type="predicted"/>
<dbReference type="Proteomes" id="UP000515204">
    <property type="component" value="Unplaced"/>
</dbReference>
<accession>A0A6P3XXD5</accession>
<feature type="compositionally biased region" description="Low complexity" evidence="1">
    <location>
        <begin position="152"/>
        <end position="163"/>
    </location>
</feature>
<feature type="compositionally biased region" description="Low complexity" evidence="1">
    <location>
        <begin position="505"/>
        <end position="521"/>
    </location>
</feature>
<feature type="compositionally biased region" description="Basic and acidic residues" evidence="1">
    <location>
        <begin position="546"/>
        <end position="559"/>
    </location>
</feature>
<dbReference type="AlphaFoldDB" id="A0A6P3XXD5"/>